<evidence type="ECO:0000256" key="9">
    <source>
        <dbReference type="SAM" id="MobiDB-lite"/>
    </source>
</evidence>
<dbReference type="SUPFAM" id="SSF52540">
    <property type="entry name" value="P-loop containing nucleoside triphosphate hydrolases"/>
    <property type="match status" value="1"/>
</dbReference>
<dbReference type="GO" id="GO:0006281">
    <property type="term" value="P:DNA repair"/>
    <property type="evidence" value="ECO:0007669"/>
    <property type="project" value="InterPro"/>
</dbReference>
<dbReference type="Gene3D" id="3.40.50.300">
    <property type="entry name" value="P-loop containing nucleotide triphosphate hydrolases"/>
    <property type="match status" value="1"/>
</dbReference>
<dbReference type="GO" id="GO:0016887">
    <property type="term" value="F:ATP hydrolysis activity"/>
    <property type="evidence" value="ECO:0007669"/>
    <property type="project" value="InterPro"/>
</dbReference>
<sequence>MAGCKTLFGYLERKPGVLTAITANAACPNNCEGSLRVDSGVESVGNPPGKRVRMKQSSFEVIKKDGNLVWDFSATNKANVDSSPQKLEYKDEGVRNRKRPLRQCVESRQVQKKLCDVEEGEEFENGGSTGKKRGRGKGRRKDADSPSKQNEEDATVDGNKDSTPKKRGRGKGKKTADSPSKQVDGIGVAIQLGKHQCMDCVGACNCSAYVEGLGDEALLGPTVECSLKNLGKAGSGFSSPTSKKCILKQLKLKSEYLDSGVRNKKPANTEAASENIPKRLKHAKEEKGDKGYSFQNVSSKQGPSKREEPLLENAEVAAVIDGDGGKLSNASFDLRLEAKQAAEENARLNAGKETHPFFMQKRLVQTRIANVSETQLEVNLQNLRFSETVAAPSPPFHITQNEQVEVAALDWKGWEFEENNLWQQDDSKVSKEVFQEIPEEDTKLFKSGGFSCFLNGSKDPFDAKEKFPLQDLHPLDELSEHSGGLDRKKKKIEKLFAYLENWRKIVEPTMFGDPMKDFWNTLSLKDLEQRFISYYFRRSSGMNMLWTDKYQPEISNEVCGNSQPVMFLNDWLHCWHGRVFGSDKDLTKENDNSIRDEDWGCFQDEEETLSKDAEDGLKNILLLTGPVGCGKSAALYACAKEQGFDVIEVNASECRNGALVKQKFGEAMESHGLNQRAVEDIVGVDDHKIVLENSLSGKEAREKGNAQSKANKEKHVAVSSGKKCQIFPEKENHIYGMEERRWSQSRSKALILFEDVDTVFDEDRGFMGALLQISETAKRPIVLTSNRRDPCLPRLLDRLTIQLELPSLEELVCHVFMICVAEDIAISPSLVEYVLRCCHRDLRKSMMVLQFWCQGKSDSGRASDGQASHMYSSVPLDLDAEHHIMPKIMPWSFPCKLSERLNRDISKALDEMEKQEWLTEGKMAEERAARDILAAQFKKVQKKMNEAEKKTAMLKRISSNDESMHIFRDYENEMDVISKVTQSSARSLHQHLRHRRRVVVNSDSEDADCHETTSAISETQLQDPSKVFPVELTSEPDDITFSGPDVLESSPNCRDRRQETELTSAVFRRLKKIRDVDFLETRSLMDASCVPESSVVPETVLNCDIEYHVRSVDCGNVFGSVDNCLSNICSPVGVIAEFQNLECPTKVEEMIPDSEDNVLKSVNFVEGSVRHCEKFIDIVGNDYCMASQTGGASSDADHLKSTGNTHDNKLDLACCMGTEGIKASFKLAESNIFDRLHDKKSVTAVYKTFPLMDECSRVGFNIGSGDKNKQEYLETKNPVQQTWLKMLDSLEDFKSLLDVGSKDALAAINLATELTHLISSSDLLISSGGLDHNDFYLHKDHLPASCSDERMGIVLTLLHQGFCIRGLNLSYGSFKNLHKEMLTSSTDSIAMGKLIMAQTNDGTVLTNEFSEIGPFATEQYSKRQERQIRLSDALDSLVPNKSFFMAKGVAFHEYTSFLGRISKLEEARLSRATTLKR</sequence>
<proteinExistence type="inferred from homology"/>
<dbReference type="OMA" id="CISKRRE"/>
<name>A0AA38FZJ1_TAXCH</name>
<keyword evidence="3" id="KW-0547">Nucleotide-binding</keyword>
<dbReference type="GO" id="GO:0003682">
    <property type="term" value="F:chromatin binding"/>
    <property type="evidence" value="ECO:0007669"/>
    <property type="project" value="TreeGrafter"/>
</dbReference>
<dbReference type="EMBL" id="JAHRHJ020000006">
    <property type="protein sequence ID" value="KAH9311969.1"/>
    <property type="molecule type" value="Genomic_DNA"/>
</dbReference>
<evidence type="ECO:0000256" key="7">
    <source>
        <dbReference type="ARBA" id="ARBA00023306"/>
    </source>
</evidence>
<dbReference type="InterPro" id="IPR004582">
    <property type="entry name" value="Checkpoint_prot_Rad17_Rad24"/>
</dbReference>
<gene>
    <name evidence="11" type="ORF">KI387_027004</name>
</gene>
<keyword evidence="5" id="KW-0067">ATP-binding</keyword>
<dbReference type="InterPro" id="IPR003593">
    <property type="entry name" value="AAA+_ATPase"/>
</dbReference>
<keyword evidence="12" id="KW-1185">Reference proteome</keyword>
<dbReference type="GO" id="GO:0033314">
    <property type="term" value="P:mitotic DNA replication checkpoint signaling"/>
    <property type="evidence" value="ECO:0007669"/>
    <property type="project" value="TreeGrafter"/>
</dbReference>
<feature type="coiled-coil region" evidence="8">
    <location>
        <begin position="895"/>
        <end position="957"/>
    </location>
</feature>
<feature type="region of interest" description="Disordered" evidence="9">
    <location>
        <begin position="283"/>
        <end position="308"/>
    </location>
</feature>
<accession>A0AA38FZJ1</accession>
<dbReference type="GO" id="GO:0000077">
    <property type="term" value="P:DNA damage checkpoint signaling"/>
    <property type="evidence" value="ECO:0007669"/>
    <property type="project" value="TreeGrafter"/>
</dbReference>
<evidence type="ECO:0000256" key="2">
    <source>
        <dbReference type="ARBA" id="ARBA00006168"/>
    </source>
</evidence>
<evidence type="ECO:0000313" key="12">
    <source>
        <dbReference type="Proteomes" id="UP000824469"/>
    </source>
</evidence>
<dbReference type="SMART" id="SM00382">
    <property type="entry name" value="AAA"/>
    <property type="match status" value="1"/>
</dbReference>
<keyword evidence="4" id="KW-0227">DNA damage</keyword>
<evidence type="ECO:0000256" key="1">
    <source>
        <dbReference type="ARBA" id="ARBA00004123"/>
    </source>
</evidence>
<dbReference type="Pfam" id="PF00004">
    <property type="entry name" value="AAA"/>
    <property type="match status" value="1"/>
</dbReference>
<feature type="compositionally biased region" description="Basic and acidic residues" evidence="9">
    <location>
        <begin position="141"/>
        <end position="151"/>
    </location>
</feature>
<dbReference type="InterPro" id="IPR003959">
    <property type="entry name" value="ATPase_AAA_core"/>
</dbReference>
<dbReference type="InterPro" id="IPR027417">
    <property type="entry name" value="P-loop_NTPase"/>
</dbReference>
<comment type="similarity">
    <text evidence="2">Belongs to the rad17/RAD24 family.</text>
</comment>
<dbReference type="GO" id="GO:0005524">
    <property type="term" value="F:ATP binding"/>
    <property type="evidence" value="ECO:0007669"/>
    <property type="project" value="UniProtKB-KW"/>
</dbReference>
<comment type="caution">
    <text evidence="11">The sequence shown here is derived from an EMBL/GenBank/DDBJ whole genome shotgun (WGS) entry which is preliminary data.</text>
</comment>
<keyword evidence="7" id="KW-0131">Cell cycle</keyword>
<dbReference type="Proteomes" id="UP000824469">
    <property type="component" value="Unassembled WGS sequence"/>
</dbReference>
<evidence type="ECO:0000256" key="6">
    <source>
        <dbReference type="ARBA" id="ARBA00023242"/>
    </source>
</evidence>
<keyword evidence="6" id="KW-0539">Nucleus</keyword>
<feature type="compositionally biased region" description="Polar residues" evidence="9">
    <location>
        <begin position="293"/>
        <end position="302"/>
    </location>
</feature>
<protein>
    <recommendedName>
        <fullName evidence="10">AAA+ ATPase domain-containing protein</fullName>
    </recommendedName>
</protein>
<feature type="compositionally biased region" description="Basic residues" evidence="9">
    <location>
        <begin position="130"/>
        <end position="140"/>
    </location>
</feature>
<dbReference type="PANTHER" id="PTHR12172:SF1">
    <property type="entry name" value="P-LOOP CONTAINING NUCLEOSIDE TRIPHOSPHATE HYDROLASES SUPERFAMILY PROTEIN"/>
    <property type="match status" value="1"/>
</dbReference>
<organism evidence="11 12">
    <name type="scientific">Taxus chinensis</name>
    <name type="common">Chinese yew</name>
    <name type="synonym">Taxus wallichiana var. chinensis</name>
    <dbReference type="NCBI Taxonomy" id="29808"/>
    <lineage>
        <taxon>Eukaryota</taxon>
        <taxon>Viridiplantae</taxon>
        <taxon>Streptophyta</taxon>
        <taxon>Embryophyta</taxon>
        <taxon>Tracheophyta</taxon>
        <taxon>Spermatophyta</taxon>
        <taxon>Pinopsida</taxon>
        <taxon>Pinidae</taxon>
        <taxon>Conifers II</taxon>
        <taxon>Cupressales</taxon>
        <taxon>Taxaceae</taxon>
        <taxon>Taxus</taxon>
    </lineage>
</organism>
<feature type="non-terminal residue" evidence="11">
    <location>
        <position position="1477"/>
    </location>
</feature>
<feature type="region of interest" description="Disordered" evidence="9">
    <location>
        <begin position="119"/>
        <end position="181"/>
    </location>
</feature>
<reference evidence="11 12" key="1">
    <citation type="journal article" date="2021" name="Nat. Plants">
        <title>The Taxus genome provides insights into paclitaxel biosynthesis.</title>
        <authorList>
            <person name="Xiong X."/>
            <person name="Gou J."/>
            <person name="Liao Q."/>
            <person name="Li Y."/>
            <person name="Zhou Q."/>
            <person name="Bi G."/>
            <person name="Li C."/>
            <person name="Du R."/>
            <person name="Wang X."/>
            <person name="Sun T."/>
            <person name="Guo L."/>
            <person name="Liang H."/>
            <person name="Lu P."/>
            <person name="Wu Y."/>
            <person name="Zhang Z."/>
            <person name="Ro D.K."/>
            <person name="Shang Y."/>
            <person name="Huang S."/>
            <person name="Yan J."/>
        </authorList>
    </citation>
    <scope>NUCLEOTIDE SEQUENCE [LARGE SCALE GENOMIC DNA]</scope>
    <source>
        <strain evidence="11">Ta-2019</strain>
    </source>
</reference>
<evidence type="ECO:0000256" key="3">
    <source>
        <dbReference type="ARBA" id="ARBA00022741"/>
    </source>
</evidence>
<evidence type="ECO:0000256" key="8">
    <source>
        <dbReference type="SAM" id="Coils"/>
    </source>
</evidence>
<evidence type="ECO:0000313" key="11">
    <source>
        <dbReference type="EMBL" id="KAH9311969.1"/>
    </source>
</evidence>
<keyword evidence="8" id="KW-0175">Coiled coil</keyword>
<evidence type="ECO:0000256" key="5">
    <source>
        <dbReference type="ARBA" id="ARBA00022840"/>
    </source>
</evidence>
<dbReference type="GO" id="GO:0005634">
    <property type="term" value="C:nucleus"/>
    <property type="evidence" value="ECO:0007669"/>
    <property type="project" value="UniProtKB-SubCell"/>
</dbReference>
<comment type="subcellular location">
    <subcellularLocation>
        <location evidence="1">Nucleus</location>
    </subcellularLocation>
</comment>
<dbReference type="CDD" id="cd00009">
    <property type="entry name" value="AAA"/>
    <property type="match status" value="1"/>
</dbReference>
<feature type="domain" description="AAA+ ATPase" evidence="10">
    <location>
        <begin position="617"/>
        <end position="809"/>
    </location>
</feature>
<evidence type="ECO:0000259" key="10">
    <source>
        <dbReference type="SMART" id="SM00382"/>
    </source>
</evidence>
<dbReference type="PANTHER" id="PTHR12172">
    <property type="entry name" value="CELL CYCLE CHECKPOINT PROTEIN RAD17"/>
    <property type="match status" value="1"/>
</dbReference>
<evidence type="ECO:0000256" key="4">
    <source>
        <dbReference type="ARBA" id="ARBA00022763"/>
    </source>
</evidence>
<dbReference type="GO" id="GO:0003689">
    <property type="term" value="F:DNA clamp loader activity"/>
    <property type="evidence" value="ECO:0007669"/>
    <property type="project" value="TreeGrafter"/>
</dbReference>